<feature type="region of interest" description="Disordered" evidence="1">
    <location>
        <begin position="58"/>
        <end position="88"/>
    </location>
</feature>
<dbReference type="EMBL" id="MU001672">
    <property type="protein sequence ID" value="KAF2460823.1"/>
    <property type="molecule type" value="Genomic_DNA"/>
</dbReference>
<dbReference type="AlphaFoldDB" id="A0A6A6PBM9"/>
<evidence type="ECO:0000313" key="3">
    <source>
        <dbReference type="Proteomes" id="UP000799766"/>
    </source>
</evidence>
<reference evidence="2" key="1">
    <citation type="journal article" date="2020" name="Stud. Mycol.">
        <title>101 Dothideomycetes genomes: a test case for predicting lifestyles and emergence of pathogens.</title>
        <authorList>
            <person name="Haridas S."/>
            <person name="Albert R."/>
            <person name="Binder M."/>
            <person name="Bloem J."/>
            <person name="Labutti K."/>
            <person name="Salamov A."/>
            <person name="Andreopoulos B."/>
            <person name="Baker S."/>
            <person name="Barry K."/>
            <person name="Bills G."/>
            <person name="Bluhm B."/>
            <person name="Cannon C."/>
            <person name="Castanera R."/>
            <person name="Culley D."/>
            <person name="Daum C."/>
            <person name="Ezra D."/>
            <person name="Gonzalez J."/>
            <person name="Henrissat B."/>
            <person name="Kuo A."/>
            <person name="Liang C."/>
            <person name="Lipzen A."/>
            <person name="Lutzoni F."/>
            <person name="Magnuson J."/>
            <person name="Mondo S."/>
            <person name="Nolan M."/>
            <person name="Ohm R."/>
            <person name="Pangilinan J."/>
            <person name="Park H.-J."/>
            <person name="Ramirez L."/>
            <person name="Alfaro M."/>
            <person name="Sun H."/>
            <person name="Tritt A."/>
            <person name="Yoshinaga Y."/>
            <person name="Zwiers L.-H."/>
            <person name="Turgeon B."/>
            <person name="Goodwin S."/>
            <person name="Spatafora J."/>
            <person name="Crous P."/>
            <person name="Grigoriev I."/>
        </authorList>
    </citation>
    <scope>NUCLEOTIDE SEQUENCE</scope>
    <source>
        <strain evidence="2">ATCC 16933</strain>
    </source>
</reference>
<proteinExistence type="predicted"/>
<protein>
    <submittedName>
        <fullName evidence="2">Uncharacterized protein</fullName>
    </submittedName>
</protein>
<keyword evidence="3" id="KW-1185">Reference proteome</keyword>
<name>A0A6A6PBM9_9PEZI</name>
<evidence type="ECO:0000313" key="2">
    <source>
        <dbReference type="EMBL" id="KAF2460823.1"/>
    </source>
</evidence>
<sequence>MVDQRARLLVSRQAKTRICADEVVIRVPFDTRSSRAAVGGGQVATRQTTMAARCCNGVNGEDANPQHVRGSRSKPSSKAPRSDTRRGRAAAFQCHHWPRITSITPPQTPIGPVSTLRRRRNGLQCAPGPEPAAIRGVLQGWAPLLRRPARMALSRAPLRRNCGCGSQRPRLATTARFSFRRALFLSRRDTCKIELQGGVHCRDAWRCRLRTPAPCGWAAGCRAHTATYVLRYLAGGQDLDRMQVAAAIARACVLQDVAKRAG</sequence>
<organism evidence="2 3">
    <name type="scientific">Lineolata rhizophorae</name>
    <dbReference type="NCBI Taxonomy" id="578093"/>
    <lineage>
        <taxon>Eukaryota</taxon>
        <taxon>Fungi</taxon>
        <taxon>Dikarya</taxon>
        <taxon>Ascomycota</taxon>
        <taxon>Pezizomycotina</taxon>
        <taxon>Dothideomycetes</taxon>
        <taxon>Dothideomycetes incertae sedis</taxon>
        <taxon>Lineolatales</taxon>
        <taxon>Lineolataceae</taxon>
        <taxon>Lineolata</taxon>
    </lineage>
</organism>
<gene>
    <name evidence="2" type="ORF">BDY21DRAFT_333526</name>
</gene>
<accession>A0A6A6PBM9</accession>
<dbReference type="Proteomes" id="UP000799766">
    <property type="component" value="Unassembled WGS sequence"/>
</dbReference>
<evidence type="ECO:0000256" key="1">
    <source>
        <dbReference type="SAM" id="MobiDB-lite"/>
    </source>
</evidence>